<dbReference type="EMBL" id="BAAATM010000002">
    <property type="protein sequence ID" value="GAA2516168.1"/>
    <property type="molecule type" value="Genomic_DNA"/>
</dbReference>
<organism evidence="3 4">
    <name type="scientific">Streptomyces levis</name>
    <dbReference type="NCBI Taxonomy" id="285566"/>
    <lineage>
        <taxon>Bacteria</taxon>
        <taxon>Bacillati</taxon>
        <taxon>Actinomycetota</taxon>
        <taxon>Actinomycetes</taxon>
        <taxon>Kitasatosporales</taxon>
        <taxon>Streptomycetaceae</taxon>
        <taxon>Streptomyces</taxon>
    </lineage>
</organism>
<keyword evidence="1" id="KW-0812">Transmembrane</keyword>
<keyword evidence="4" id="KW-1185">Reference proteome</keyword>
<sequence>MASHTSRVHHTTRAHGARSSRAVTAWVALAASLMIFNGIMAMLSGIAAIANDEVFVTTRNYVFEFDLTAWGWIHLMIGLGVVLAGVSLFQGSRWARVVGIGLAGLSMIASFMWLPYAPVWAVTIIGLDAIIIWALCKAQSTD</sequence>
<protein>
    <recommendedName>
        <fullName evidence="2">DUF7144 domain-containing protein</fullName>
    </recommendedName>
</protein>
<keyword evidence="1" id="KW-1133">Transmembrane helix</keyword>
<feature type="transmembrane region" description="Helical" evidence="1">
    <location>
        <begin position="69"/>
        <end position="89"/>
    </location>
</feature>
<feature type="transmembrane region" description="Helical" evidence="1">
    <location>
        <begin position="23"/>
        <end position="49"/>
    </location>
</feature>
<keyword evidence="1" id="KW-0472">Membrane</keyword>
<accession>A0ABN3N7U3</accession>
<reference evidence="3 4" key="1">
    <citation type="journal article" date="2019" name="Int. J. Syst. Evol. Microbiol.">
        <title>The Global Catalogue of Microorganisms (GCM) 10K type strain sequencing project: providing services to taxonomists for standard genome sequencing and annotation.</title>
        <authorList>
            <consortium name="The Broad Institute Genomics Platform"/>
            <consortium name="The Broad Institute Genome Sequencing Center for Infectious Disease"/>
            <person name="Wu L."/>
            <person name="Ma J."/>
        </authorList>
    </citation>
    <scope>NUCLEOTIDE SEQUENCE [LARGE SCALE GENOMIC DNA]</scope>
    <source>
        <strain evidence="3 4">JCM 6924</strain>
    </source>
</reference>
<feature type="transmembrane region" description="Helical" evidence="1">
    <location>
        <begin position="119"/>
        <end position="136"/>
    </location>
</feature>
<dbReference type="RefSeq" id="WP_094058050.1">
    <property type="nucleotide sequence ID" value="NZ_BAAATM010000002.1"/>
</dbReference>
<dbReference type="Proteomes" id="UP001501095">
    <property type="component" value="Unassembled WGS sequence"/>
</dbReference>
<comment type="caution">
    <text evidence="3">The sequence shown here is derived from an EMBL/GenBank/DDBJ whole genome shotgun (WGS) entry which is preliminary data.</text>
</comment>
<evidence type="ECO:0000256" key="1">
    <source>
        <dbReference type="SAM" id="Phobius"/>
    </source>
</evidence>
<name>A0ABN3N7U3_9ACTN</name>
<gene>
    <name evidence="3" type="ORF">GCM10010423_04550</name>
</gene>
<proteinExistence type="predicted"/>
<dbReference type="InterPro" id="IPR055568">
    <property type="entry name" value="DUF7144"/>
</dbReference>
<feature type="transmembrane region" description="Helical" evidence="1">
    <location>
        <begin position="94"/>
        <end position="113"/>
    </location>
</feature>
<feature type="domain" description="DUF7144" evidence="2">
    <location>
        <begin position="26"/>
        <end position="138"/>
    </location>
</feature>
<evidence type="ECO:0000313" key="4">
    <source>
        <dbReference type="Proteomes" id="UP001501095"/>
    </source>
</evidence>
<dbReference type="Pfam" id="PF23636">
    <property type="entry name" value="DUF7144"/>
    <property type="match status" value="1"/>
</dbReference>
<evidence type="ECO:0000313" key="3">
    <source>
        <dbReference type="EMBL" id="GAA2516168.1"/>
    </source>
</evidence>
<evidence type="ECO:0000259" key="2">
    <source>
        <dbReference type="Pfam" id="PF23636"/>
    </source>
</evidence>